<dbReference type="InterPro" id="IPR012340">
    <property type="entry name" value="NA-bd_OB-fold"/>
</dbReference>
<feature type="region of interest" description="Disordered" evidence="4">
    <location>
        <begin position="73"/>
        <end position="134"/>
    </location>
</feature>
<name>A0A0D2FS01_9EURO</name>
<evidence type="ECO:0000313" key="5">
    <source>
        <dbReference type="EMBL" id="KIW69330.1"/>
    </source>
</evidence>
<dbReference type="GO" id="GO:0005840">
    <property type="term" value="C:ribosome"/>
    <property type="evidence" value="ECO:0007669"/>
    <property type="project" value="UniProtKB-KW"/>
</dbReference>
<protein>
    <recommendedName>
        <fullName evidence="7">Ribosomal protein S17</fullName>
    </recommendedName>
</protein>
<keyword evidence="3" id="KW-0687">Ribonucleoprotein</keyword>
<keyword evidence="2" id="KW-0689">Ribosomal protein</keyword>
<dbReference type="CDD" id="cd00364">
    <property type="entry name" value="Ribosomal_uS17"/>
    <property type="match status" value="1"/>
</dbReference>
<dbReference type="InterPro" id="IPR000266">
    <property type="entry name" value="Ribosomal_uS17"/>
</dbReference>
<dbReference type="EMBL" id="KN846958">
    <property type="protein sequence ID" value="KIW69330.1"/>
    <property type="molecule type" value="Genomic_DNA"/>
</dbReference>
<dbReference type="AlphaFoldDB" id="A0A0D2FS01"/>
<dbReference type="Pfam" id="PF00366">
    <property type="entry name" value="Ribosomal_S17"/>
    <property type="match status" value="1"/>
</dbReference>
<feature type="region of interest" description="Disordered" evidence="4">
    <location>
        <begin position="267"/>
        <end position="317"/>
    </location>
</feature>
<sequence>MNSSATILIRACRARPATSPQLLCAQTKTTSTAAATATASSALSTSSRTRSLAYRHGAPLARRTFSSHRLLKQPQPINDHHPSGSAAGLDATILGQSSNNDGSILSSRTPPTEDLGSSSSPRLSAATQAPPSSSYDAALLPSNLLDSDLAFLSTSPTHIATVTRTGTMQKTVRATRRVLTFHAAYQKYYTRSTHMLVHDEHNLLREGDVIRIGAFPPAWRQQRDAKGQVVVKRHRPRDRNGVVKELGVPYLVREIITPFGTPLHERTSGVVGGAPGRWKGTEGEVKKIAVRQKGRKDGSKKARKGVKKGARDQEESV</sequence>
<keyword evidence="6" id="KW-1185">Reference proteome</keyword>
<evidence type="ECO:0008006" key="7">
    <source>
        <dbReference type="Google" id="ProtNLM"/>
    </source>
</evidence>
<gene>
    <name evidence="5" type="ORF">PV04_05212</name>
</gene>
<evidence type="ECO:0000256" key="3">
    <source>
        <dbReference type="ARBA" id="ARBA00023274"/>
    </source>
</evidence>
<comment type="similarity">
    <text evidence="1">Belongs to the universal ribosomal protein uS17 family.</text>
</comment>
<feature type="compositionally biased region" description="Polar residues" evidence="4">
    <location>
        <begin position="94"/>
        <end position="134"/>
    </location>
</feature>
<dbReference type="HOGENOM" id="CLU_079097_0_0_1"/>
<evidence type="ECO:0000313" key="6">
    <source>
        <dbReference type="Proteomes" id="UP000054266"/>
    </source>
</evidence>
<evidence type="ECO:0000256" key="4">
    <source>
        <dbReference type="SAM" id="MobiDB-lite"/>
    </source>
</evidence>
<dbReference type="Proteomes" id="UP000054266">
    <property type="component" value="Unassembled WGS sequence"/>
</dbReference>
<organism evidence="5 6">
    <name type="scientific">Phialophora macrospora</name>
    <dbReference type="NCBI Taxonomy" id="1851006"/>
    <lineage>
        <taxon>Eukaryota</taxon>
        <taxon>Fungi</taxon>
        <taxon>Dikarya</taxon>
        <taxon>Ascomycota</taxon>
        <taxon>Pezizomycotina</taxon>
        <taxon>Eurotiomycetes</taxon>
        <taxon>Chaetothyriomycetidae</taxon>
        <taxon>Chaetothyriales</taxon>
        <taxon>Herpotrichiellaceae</taxon>
        <taxon>Phialophora</taxon>
    </lineage>
</organism>
<dbReference type="SUPFAM" id="SSF50249">
    <property type="entry name" value="Nucleic acid-binding proteins"/>
    <property type="match status" value="1"/>
</dbReference>
<dbReference type="GO" id="GO:0003735">
    <property type="term" value="F:structural constituent of ribosome"/>
    <property type="evidence" value="ECO:0007669"/>
    <property type="project" value="InterPro"/>
</dbReference>
<proteinExistence type="inferred from homology"/>
<dbReference type="GO" id="GO:0006412">
    <property type="term" value="P:translation"/>
    <property type="evidence" value="ECO:0007669"/>
    <property type="project" value="InterPro"/>
</dbReference>
<reference evidence="5 6" key="1">
    <citation type="submission" date="2015-01" db="EMBL/GenBank/DDBJ databases">
        <title>The Genome Sequence of Capronia semiimmersa CBS27337.</title>
        <authorList>
            <consortium name="The Broad Institute Genomics Platform"/>
            <person name="Cuomo C."/>
            <person name="de Hoog S."/>
            <person name="Gorbushina A."/>
            <person name="Stielow B."/>
            <person name="Teixiera M."/>
            <person name="Abouelleil A."/>
            <person name="Chapman S.B."/>
            <person name="Priest M."/>
            <person name="Young S.K."/>
            <person name="Wortman J."/>
            <person name="Nusbaum C."/>
            <person name="Birren B."/>
        </authorList>
    </citation>
    <scope>NUCLEOTIDE SEQUENCE [LARGE SCALE GENOMIC DNA]</scope>
    <source>
        <strain evidence="5 6">CBS 27337</strain>
    </source>
</reference>
<accession>A0A0D2FS01</accession>
<dbReference type="GO" id="GO:1990904">
    <property type="term" value="C:ribonucleoprotein complex"/>
    <property type="evidence" value="ECO:0007669"/>
    <property type="project" value="UniProtKB-KW"/>
</dbReference>
<dbReference type="STRING" id="5601.A0A0D2FS01"/>
<evidence type="ECO:0000256" key="2">
    <source>
        <dbReference type="ARBA" id="ARBA00022980"/>
    </source>
</evidence>
<evidence type="ECO:0000256" key="1">
    <source>
        <dbReference type="ARBA" id="ARBA00010254"/>
    </source>
</evidence>
<dbReference type="Gene3D" id="2.40.50.140">
    <property type="entry name" value="Nucleic acid-binding proteins"/>
    <property type="match status" value="1"/>
</dbReference>